<accession>A0A6G1FXQ7</accession>
<evidence type="ECO:0000313" key="3">
    <source>
        <dbReference type="RefSeq" id="XP_033532169.1"/>
    </source>
</evidence>
<dbReference type="OrthoDB" id="2013972at2759"/>
<reference evidence="3" key="3">
    <citation type="submission" date="2025-04" db="UniProtKB">
        <authorList>
            <consortium name="RefSeq"/>
        </authorList>
    </citation>
    <scope>IDENTIFICATION</scope>
    <source>
        <strain evidence="3">CBS 781.70</strain>
    </source>
</reference>
<dbReference type="GeneID" id="54421986"/>
<name>A0A6G1FXQ7_9PEZI</name>
<evidence type="ECO:0000313" key="2">
    <source>
        <dbReference type="Proteomes" id="UP000504638"/>
    </source>
</evidence>
<dbReference type="Proteomes" id="UP000504638">
    <property type="component" value="Unplaced"/>
</dbReference>
<evidence type="ECO:0000313" key="1">
    <source>
        <dbReference type="EMBL" id="KAF1810538.1"/>
    </source>
</evidence>
<keyword evidence="1" id="KW-0808">Transferase</keyword>
<protein>
    <submittedName>
        <fullName evidence="1 3">Methyltransferase</fullName>
    </submittedName>
</protein>
<dbReference type="GO" id="GO:0032259">
    <property type="term" value="P:methylation"/>
    <property type="evidence" value="ECO:0007669"/>
    <property type="project" value="UniProtKB-KW"/>
</dbReference>
<reference evidence="3" key="2">
    <citation type="submission" date="2020-04" db="EMBL/GenBank/DDBJ databases">
        <authorList>
            <consortium name="NCBI Genome Project"/>
        </authorList>
    </citation>
    <scope>NUCLEOTIDE SEQUENCE</scope>
    <source>
        <strain evidence="3">CBS 781.70</strain>
    </source>
</reference>
<keyword evidence="2" id="KW-1185">Reference proteome</keyword>
<proteinExistence type="predicted"/>
<dbReference type="PANTHER" id="PTHR43591">
    <property type="entry name" value="METHYLTRANSFERASE"/>
    <property type="match status" value="1"/>
</dbReference>
<dbReference type="PANTHER" id="PTHR43591:SF24">
    <property type="entry name" value="2-METHOXY-6-POLYPRENYL-1,4-BENZOQUINOL METHYLASE, MITOCHONDRIAL"/>
    <property type="match status" value="1"/>
</dbReference>
<reference evidence="1 3" key="1">
    <citation type="submission" date="2020-01" db="EMBL/GenBank/DDBJ databases">
        <authorList>
            <consortium name="DOE Joint Genome Institute"/>
            <person name="Haridas S."/>
            <person name="Albert R."/>
            <person name="Binder M."/>
            <person name="Bloem J."/>
            <person name="Labutti K."/>
            <person name="Salamov A."/>
            <person name="Andreopoulos B."/>
            <person name="Baker S.E."/>
            <person name="Barry K."/>
            <person name="Bills G."/>
            <person name="Bluhm B.H."/>
            <person name="Cannon C."/>
            <person name="Castanera R."/>
            <person name="Culley D.E."/>
            <person name="Daum C."/>
            <person name="Ezra D."/>
            <person name="Gonzalez J.B."/>
            <person name="Henrissat B."/>
            <person name="Kuo A."/>
            <person name="Liang C."/>
            <person name="Lipzen A."/>
            <person name="Lutzoni F."/>
            <person name="Magnuson J."/>
            <person name="Mondo S."/>
            <person name="Nolan M."/>
            <person name="Ohm R."/>
            <person name="Pangilinan J."/>
            <person name="Park H.-J."/>
            <person name="Ramirez L."/>
            <person name="Alfaro M."/>
            <person name="Sun H."/>
            <person name="Tritt A."/>
            <person name="Yoshinaga Y."/>
            <person name="Zwiers L.-H."/>
            <person name="Turgeon B.G."/>
            <person name="Goodwin S.B."/>
            <person name="Spatafora J.W."/>
            <person name="Crous P.W."/>
            <person name="Grigoriev I.V."/>
        </authorList>
    </citation>
    <scope>NUCLEOTIDE SEQUENCE</scope>
    <source>
        <strain evidence="1 3">CBS 781.70</strain>
    </source>
</reference>
<dbReference type="Pfam" id="PF13489">
    <property type="entry name" value="Methyltransf_23"/>
    <property type="match status" value="1"/>
</dbReference>
<gene>
    <name evidence="1 3" type="ORF">P152DRAFT_475379</name>
</gene>
<dbReference type="RefSeq" id="XP_033532169.1">
    <property type="nucleotide sequence ID" value="XM_033681416.1"/>
</dbReference>
<dbReference type="CDD" id="cd02440">
    <property type="entry name" value="AdoMet_MTases"/>
    <property type="match status" value="1"/>
</dbReference>
<sequence>MADTLPAIEVDSNAGSFVSDSAFEDGTSTASASLASSVIDYVYENGRRYHAYRKGQYVLPNDPEEQDRLDLGHHLFRLLLGGKLFQAPIDPENKRVLDIGTGTGIWAIDVGDEYPNAQVIGTDLSPIQPTWIPPNVRFYVDDAESDWVYPADEAFDLIHGRGLSGAIGDWDRLIRQSFNNLKPGGWLEFHEAEAQAQSDDDTVERAVSTMEFVRLCNDAARQFGREVSCAHLIKDRMINAGFVDVTCEMMKVPIGVWSKSKRLKEIGRFQGENCISGVEPYTLGFIGKGLGWTELECKVFVAKVIAELRDPKNHFYSLFYFVHGKKPE</sequence>
<dbReference type="EMBL" id="ML975165">
    <property type="protein sequence ID" value="KAF1810538.1"/>
    <property type="molecule type" value="Genomic_DNA"/>
</dbReference>
<dbReference type="AlphaFoldDB" id="A0A6G1FXQ7"/>
<dbReference type="Gene3D" id="3.40.50.150">
    <property type="entry name" value="Vaccinia Virus protein VP39"/>
    <property type="match status" value="1"/>
</dbReference>
<organism evidence="1">
    <name type="scientific">Eremomyces bilateralis CBS 781.70</name>
    <dbReference type="NCBI Taxonomy" id="1392243"/>
    <lineage>
        <taxon>Eukaryota</taxon>
        <taxon>Fungi</taxon>
        <taxon>Dikarya</taxon>
        <taxon>Ascomycota</taxon>
        <taxon>Pezizomycotina</taxon>
        <taxon>Dothideomycetes</taxon>
        <taxon>Dothideomycetes incertae sedis</taxon>
        <taxon>Eremomycetales</taxon>
        <taxon>Eremomycetaceae</taxon>
        <taxon>Eremomyces</taxon>
    </lineage>
</organism>
<dbReference type="SUPFAM" id="SSF53335">
    <property type="entry name" value="S-adenosyl-L-methionine-dependent methyltransferases"/>
    <property type="match status" value="1"/>
</dbReference>
<dbReference type="InterPro" id="IPR029063">
    <property type="entry name" value="SAM-dependent_MTases_sf"/>
</dbReference>
<dbReference type="GO" id="GO:0008168">
    <property type="term" value="F:methyltransferase activity"/>
    <property type="evidence" value="ECO:0007669"/>
    <property type="project" value="UniProtKB-KW"/>
</dbReference>
<keyword evidence="1 3" id="KW-0489">Methyltransferase</keyword>